<gene>
    <name evidence="2" type="ORF">KC19_VG256700</name>
</gene>
<protein>
    <submittedName>
        <fullName evidence="2">Uncharacterized protein</fullName>
    </submittedName>
</protein>
<comment type="caution">
    <text evidence="2">The sequence shown here is derived from an EMBL/GenBank/DDBJ whole genome shotgun (WGS) entry which is preliminary data.</text>
</comment>
<evidence type="ECO:0000256" key="1">
    <source>
        <dbReference type="SAM" id="SignalP"/>
    </source>
</evidence>
<dbReference type="Proteomes" id="UP000822688">
    <property type="component" value="Chromosome V"/>
</dbReference>
<feature type="signal peptide" evidence="1">
    <location>
        <begin position="1"/>
        <end position="19"/>
    </location>
</feature>
<organism evidence="2 3">
    <name type="scientific">Ceratodon purpureus</name>
    <name type="common">Fire moss</name>
    <name type="synonym">Dicranum purpureum</name>
    <dbReference type="NCBI Taxonomy" id="3225"/>
    <lineage>
        <taxon>Eukaryota</taxon>
        <taxon>Viridiplantae</taxon>
        <taxon>Streptophyta</taxon>
        <taxon>Embryophyta</taxon>
        <taxon>Bryophyta</taxon>
        <taxon>Bryophytina</taxon>
        <taxon>Bryopsida</taxon>
        <taxon>Dicranidae</taxon>
        <taxon>Pseudoditrichales</taxon>
        <taxon>Ditrichaceae</taxon>
        <taxon>Ceratodon</taxon>
    </lineage>
</organism>
<name>A0A8T0HU87_CERPU</name>
<dbReference type="EMBL" id="CM026426">
    <property type="protein sequence ID" value="KAG0574357.1"/>
    <property type="molecule type" value="Genomic_DNA"/>
</dbReference>
<dbReference type="AlphaFoldDB" id="A0A8T0HU87"/>
<evidence type="ECO:0000313" key="3">
    <source>
        <dbReference type="Proteomes" id="UP000822688"/>
    </source>
</evidence>
<accession>A0A8T0HU87</accession>
<feature type="chain" id="PRO_5035907597" evidence="1">
    <location>
        <begin position="20"/>
        <end position="55"/>
    </location>
</feature>
<evidence type="ECO:0000313" key="2">
    <source>
        <dbReference type="EMBL" id="KAG0574357.1"/>
    </source>
</evidence>
<keyword evidence="3" id="KW-1185">Reference proteome</keyword>
<proteinExistence type="predicted"/>
<reference evidence="2" key="1">
    <citation type="submission" date="2020-06" db="EMBL/GenBank/DDBJ databases">
        <title>WGS assembly of Ceratodon purpureus strain R40.</title>
        <authorList>
            <person name="Carey S.B."/>
            <person name="Jenkins J."/>
            <person name="Shu S."/>
            <person name="Lovell J.T."/>
            <person name="Sreedasyam A."/>
            <person name="Maumus F."/>
            <person name="Tiley G.P."/>
            <person name="Fernandez-Pozo N."/>
            <person name="Barry K."/>
            <person name="Chen C."/>
            <person name="Wang M."/>
            <person name="Lipzen A."/>
            <person name="Daum C."/>
            <person name="Saski C.A."/>
            <person name="Payton A.C."/>
            <person name="Mcbreen J.C."/>
            <person name="Conrad R.E."/>
            <person name="Kollar L.M."/>
            <person name="Olsson S."/>
            <person name="Huttunen S."/>
            <person name="Landis J.B."/>
            <person name="Wickett N.J."/>
            <person name="Johnson M.G."/>
            <person name="Rensing S.A."/>
            <person name="Grimwood J."/>
            <person name="Schmutz J."/>
            <person name="Mcdaniel S.F."/>
        </authorList>
    </citation>
    <scope>NUCLEOTIDE SEQUENCE</scope>
    <source>
        <strain evidence="2">R40</strain>
    </source>
</reference>
<keyword evidence="1" id="KW-0732">Signal</keyword>
<sequence length="55" mass="5950">MALRLVLILIHSERSLVKALQGGPFMSAFIKLANGLLGKNFREVPGLQMASSLVL</sequence>